<evidence type="ECO:0000313" key="2">
    <source>
        <dbReference type="Proteomes" id="UP000075604"/>
    </source>
</evidence>
<sequence>MRAVAHVRTLLGLRRHAAGRDHATSLCRVHVGSIGGSASVVVYVEDVDALAAQAAAAGATIERPPRAQSAQREKE</sequence>
<dbReference type="Gene3D" id="3.30.720.110">
    <property type="match status" value="1"/>
</dbReference>
<dbReference type="EMBL" id="JELX01000621">
    <property type="protein sequence ID" value="KYF63350.1"/>
    <property type="molecule type" value="Genomic_DNA"/>
</dbReference>
<dbReference type="SUPFAM" id="SSF54593">
    <property type="entry name" value="Glyoxalase/Bleomycin resistance protein/Dihydroxybiphenyl dioxygenase"/>
    <property type="match status" value="1"/>
</dbReference>
<evidence type="ECO:0000313" key="1">
    <source>
        <dbReference type="EMBL" id="KYF63350.1"/>
    </source>
</evidence>
<proteinExistence type="predicted"/>
<accession>A0A150Q5W8</accession>
<gene>
    <name evidence="1" type="ORF">BE04_07160</name>
</gene>
<comment type="caution">
    <text evidence="1">The sequence shown here is derived from an EMBL/GenBank/DDBJ whole genome shotgun (WGS) entry which is preliminary data.</text>
</comment>
<name>A0A150Q5W8_SORCE</name>
<organism evidence="1 2">
    <name type="scientific">Sorangium cellulosum</name>
    <name type="common">Polyangium cellulosum</name>
    <dbReference type="NCBI Taxonomy" id="56"/>
    <lineage>
        <taxon>Bacteria</taxon>
        <taxon>Pseudomonadati</taxon>
        <taxon>Myxococcota</taxon>
        <taxon>Polyangia</taxon>
        <taxon>Polyangiales</taxon>
        <taxon>Polyangiaceae</taxon>
        <taxon>Sorangium</taxon>
    </lineage>
</organism>
<dbReference type="InterPro" id="IPR029068">
    <property type="entry name" value="Glyas_Bleomycin-R_OHBP_Dase"/>
</dbReference>
<protein>
    <submittedName>
        <fullName evidence="1">Uncharacterized protein</fullName>
    </submittedName>
</protein>
<dbReference type="AlphaFoldDB" id="A0A150Q5W8"/>
<reference evidence="1 2" key="1">
    <citation type="submission" date="2014-02" db="EMBL/GenBank/DDBJ databases">
        <title>The small core and large imbalanced accessory genome model reveals a collaborative survival strategy of Sorangium cellulosum strains in nature.</title>
        <authorList>
            <person name="Han K."/>
            <person name="Peng R."/>
            <person name="Blom J."/>
            <person name="Li Y.-Z."/>
        </authorList>
    </citation>
    <scope>NUCLEOTIDE SEQUENCE [LARGE SCALE GENOMIC DNA]</scope>
    <source>
        <strain evidence="1 2">So0157-18</strain>
    </source>
</reference>
<dbReference type="Proteomes" id="UP000075604">
    <property type="component" value="Unassembled WGS sequence"/>
</dbReference>